<sequence>MRYLLFILSLSYLSILGQVNPDLFNDRYPESGMYATELKIVPKEGEKVYYSTTGSLETDDIHWISSELIVDDTKSYLFRIKSDEIDTIIHRSYHFDYYSKLPIISISINPEDLWNDTTGIYVKGKYAYWSDSTGHWENCNYQKKWEKEVFATYIDTNNTVGFSQRCGLKLFGESTRRQPDKSMKLIARGEYGNNRFSYPIFSQKPMQEYKQLAIRTSGNDYNGSRFKDVLSAHLARNIGIDYMAFQPANLFVNGEYWGVYNLREKVNEHFIAGNYEVDDDSVNIIMGRWVRQEGSSEDYMKMYYWFESLDTMDHEAFEIAKQFLDLRNYINFRVFQIYINNKDSRGNIRYFNISGAQPQFKMILYDTDLGYGKYSWNFLEGCMSRTLTGWYNPTWSTMYLTKLMQHPEFKNDFVTQFAHLMNTVFERDSMLASIEYLENIYKDELPKSSSDRPAHLKKVIFPTEKWMDDVNSLKSYAKLRPKVMWTHLQEVLNLDDTYWLTFVNDSSSSGGMISINDNYPLALNFKGRYFKNIPLTIKAIPDSGYHFIGWNDNDTNSSYQLLTDKDTIMLYPKFEKNKLPATASEKPIEVSNKNTAIQGDYFTQFISEYEVLLTWISLIIMAVGILLLVLYFILK</sequence>
<name>A0A916JNF5_9FLAO</name>
<dbReference type="AlphaFoldDB" id="A0A916JNF5"/>
<evidence type="ECO:0000259" key="2">
    <source>
        <dbReference type="Pfam" id="PF18998"/>
    </source>
</evidence>
<organism evidence="3 4">
    <name type="scientific">Parvicella tangerina</name>
    <dbReference type="NCBI Taxonomy" id="2829795"/>
    <lineage>
        <taxon>Bacteria</taxon>
        <taxon>Pseudomonadati</taxon>
        <taxon>Bacteroidota</taxon>
        <taxon>Flavobacteriia</taxon>
        <taxon>Flavobacteriales</taxon>
        <taxon>Parvicellaceae</taxon>
        <taxon>Parvicella</taxon>
    </lineage>
</organism>
<keyword evidence="1" id="KW-0472">Membrane</keyword>
<evidence type="ECO:0000313" key="4">
    <source>
        <dbReference type="Proteomes" id="UP000683507"/>
    </source>
</evidence>
<dbReference type="KEGG" id="ptan:CRYO30217_02172"/>
<gene>
    <name evidence="3" type="ORF">CRYO30217_02172</name>
</gene>
<proteinExistence type="predicted"/>
<evidence type="ECO:0000256" key="1">
    <source>
        <dbReference type="SAM" id="Phobius"/>
    </source>
</evidence>
<dbReference type="RefSeq" id="WP_258542399.1">
    <property type="nucleotide sequence ID" value="NZ_OU015584.1"/>
</dbReference>
<keyword evidence="4" id="KW-1185">Reference proteome</keyword>
<accession>A0A916JNF5</accession>
<keyword evidence="1" id="KW-0812">Transmembrane</keyword>
<feature type="transmembrane region" description="Helical" evidence="1">
    <location>
        <begin position="612"/>
        <end position="634"/>
    </location>
</feature>
<dbReference type="Pfam" id="PF08757">
    <property type="entry name" value="CotH"/>
    <property type="match status" value="1"/>
</dbReference>
<dbReference type="Proteomes" id="UP000683507">
    <property type="component" value="Chromosome"/>
</dbReference>
<feature type="domain" description="Bacterial repeat" evidence="2">
    <location>
        <begin position="535"/>
        <end position="557"/>
    </location>
</feature>
<dbReference type="EMBL" id="OU015584">
    <property type="protein sequence ID" value="CAG5083355.1"/>
    <property type="molecule type" value="Genomic_DNA"/>
</dbReference>
<protein>
    <recommendedName>
        <fullName evidence="2">Bacterial repeat domain-containing protein</fullName>
    </recommendedName>
</protein>
<evidence type="ECO:0000313" key="3">
    <source>
        <dbReference type="EMBL" id="CAG5083355.1"/>
    </source>
</evidence>
<dbReference type="InterPro" id="IPR044060">
    <property type="entry name" value="Bacterial_rp_domain"/>
</dbReference>
<reference evidence="3" key="1">
    <citation type="submission" date="2021-04" db="EMBL/GenBank/DDBJ databases">
        <authorList>
            <person name="Rodrigo-Torres L."/>
            <person name="Arahal R. D."/>
            <person name="Lucena T."/>
        </authorList>
    </citation>
    <scope>NUCLEOTIDE SEQUENCE</scope>
    <source>
        <strain evidence="3">AS29M-1</strain>
    </source>
</reference>
<dbReference type="Pfam" id="PF18998">
    <property type="entry name" value="Flg_new_2"/>
    <property type="match status" value="1"/>
</dbReference>
<dbReference type="InterPro" id="IPR014867">
    <property type="entry name" value="Spore_coat_CotH_CotH2/3/7"/>
</dbReference>
<keyword evidence="1" id="KW-1133">Transmembrane helix</keyword>